<keyword evidence="4 12" id="KW-0548">Nucleotidyltransferase</keyword>
<keyword evidence="3 12" id="KW-0808">Transferase</keyword>
<feature type="domain" description="Toprim" evidence="16">
    <location>
        <begin position="258"/>
        <end position="339"/>
    </location>
</feature>
<dbReference type="SUPFAM" id="SSF57783">
    <property type="entry name" value="Zinc beta-ribbon"/>
    <property type="match status" value="1"/>
</dbReference>
<evidence type="ECO:0000256" key="11">
    <source>
        <dbReference type="ARBA" id="ARBA00023163"/>
    </source>
</evidence>
<feature type="coiled-coil region" evidence="15">
    <location>
        <begin position="519"/>
        <end position="574"/>
    </location>
</feature>
<evidence type="ECO:0000256" key="13">
    <source>
        <dbReference type="PIRNR" id="PIRNR002811"/>
    </source>
</evidence>
<dbReference type="HAMAP" id="MF_00974">
    <property type="entry name" value="DNA_primase_DnaG"/>
    <property type="match status" value="1"/>
</dbReference>
<dbReference type="InterPro" id="IPR019475">
    <property type="entry name" value="DNA_primase_DnaB-bd"/>
</dbReference>
<dbReference type="InterPro" id="IPR036977">
    <property type="entry name" value="DNA_primase_Znf_CHC2"/>
</dbReference>
<dbReference type="AlphaFoldDB" id="A0A1F5PH12"/>
<dbReference type="Gene3D" id="3.90.580.10">
    <property type="entry name" value="Zinc finger, CHC2-type domain"/>
    <property type="match status" value="1"/>
</dbReference>
<gene>
    <name evidence="12" type="primary">dnaG</name>
    <name evidence="17" type="ORF">A2722_00520</name>
</gene>
<evidence type="ECO:0000256" key="7">
    <source>
        <dbReference type="ARBA" id="ARBA00022771"/>
    </source>
</evidence>
<evidence type="ECO:0000256" key="6">
    <source>
        <dbReference type="ARBA" id="ARBA00022723"/>
    </source>
</evidence>
<evidence type="ECO:0000256" key="14">
    <source>
        <dbReference type="PIRSR" id="PIRSR002811-1"/>
    </source>
</evidence>
<dbReference type="InterPro" id="IPR050219">
    <property type="entry name" value="DnaG_primase"/>
</dbReference>
<accession>A0A1F5PH12</accession>
<dbReference type="Gene3D" id="3.40.1360.10">
    <property type="match status" value="1"/>
</dbReference>
<keyword evidence="5 12" id="KW-0235">DNA replication</keyword>
<keyword evidence="15" id="KW-0175">Coiled coil</keyword>
<dbReference type="SUPFAM" id="SSF56731">
    <property type="entry name" value="DNA primase core"/>
    <property type="match status" value="1"/>
</dbReference>
<dbReference type="GO" id="GO:0000428">
    <property type="term" value="C:DNA-directed RNA polymerase complex"/>
    <property type="evidence" value="ECO:0007669"/>
    <property type="project" value="UniProtKB-KW"/>
</dbReference>
<dbReference type="FunFam" id="3.90.980.10:FF:000001">
    <property type="entry name" value="DNA primase"/>
    <property type="match status" value="1"/>
</dbReference>
<dbReference type="Pfam" id="PF08275">
    <property type="entry name" value="DNAG_N"/>
    <property type="match status" value="1"/>
</dbReference>
<dbReference type="GO" id="GO:1990077">
    <property type="term" value="C:primosome complex"/>
    <property type="evidence" value="ECO:0007669"/>
    <property type="project" value="UniProtKB-KW"/>
</dbReference>
<dbReference type="InterPro" id="IPR006171">
    <property type="entry name" value="TOPRIM_dom"/>
</dbReference>
<evidence type="ECO:0000256" key="3">
    <source>
        <dbReference type="ARBA" id="ARBA00022679"/>
    </source>
</evidence>
<keyword evidence="2 12" id="KW-0639">Primosome</keyword>
<evidence type="ECO:0000313" key="18">
    <source>
        <dbReference type="Proteomes" id="UP000178377"/>
    </source>
</evidence>
<dbReference type="GO" id="GO:0003899">
    <property type="term" value="F:DNA-directed RNA polymerase activity"/>
    <property type="evidence" value="ECO:0007669"/>
    <property type="project" value="UniProtKB-UniRule"/>
</dbReference>
<evidence type="ECO:0000256" key="2">
    <source>
        <dbReference type="ARBA" id="ARBA00022515"/>
    </source>
</evidence>
<comment type="similarity">
    <text evidence="12 13">Belongs to the DnaG primase family.</text>
</comment>
<feature type="zinc finger region" description="CHC2-type" evidence="12 14">
    <location>
        <begin position="36"/>
        <end position="60"/>
    </location>
</feature>
<evidence type="ECO:0000256" key="10">
    <source>
        <dbReference type="ARBA" id="ARBA00023125"/>
    </source>
</evidence>
<evidence type="ECO:0000259" key="16">
    <source>
        <dbReference type="PROSITE" id="PS50880"/>
    </source>
</evidence>
<evidence type="ECO:0000256" key="8">
    <source>
        <dbReference type="ARBA" id="ARBA00022833"/>
    </source>
</evidence>
<dbReference type="SMART" id="SM00493">
    <property type="entry name" value="TOPRIM"/>
    <property type="match status" value="1"/>
</dbReference>
<evidence type="ECO:0000256" key="5">
    <source>
        <dbReference type="ARBA" id="ARBA00022705"/>
    </source>
</evidence>
<dbReference type="PROSITE" id="PS50880">
    <property type="entry name" value="TOPRIM"/>
    <property type="match status" value="1"/>
</dbReference>
<keyword evidence="9" id="KW-0460">Magnesium</keyword>
<dbReference type="EMBL" id="MFEO01000026">
    <property type="protein sequence ID" value="OGE89203.1"/>
    <property type="molecule type" value="Genomic_DNA"/>
</dbReference>
<comment type="cofactor">
    <cofactor evidence="12 13 14">
        <name>Zn(2+)</name>
        <dbReference type="ChEBI" id="CHEBI:29105"/>
    </cofactor>
    <text evidence="12 13 14">Binds 1 zinc ion per monomer.</text>
</comment>
<keyword evidence="1 12" id="KW-0240">DNA-directed RNA polymerase</keyword>
<evidence type="ECO:0000256" key="4">
    <source>
        <dbReference type="ARBA" id="ARBA00022695"/>
    </source>
</evidence>
<reference evidence="17 18" key="1">
    <citation type="journal article" date="2016" name="Nat. Commun.">
        <title>Thousands of microbial genomes shed light on interconnected biogeochemical processes in an aquifer system.</title>
        <authorList>
            <person name="Anantharaman K."/>
            <person name="Brown C.T."/>
            <person name="Hug L.A."/>
            <person name="Sharon I."/>
            <person name="Castelle C.J."/>
            <person name="Probst A.J."/>
            <person name="Thomas B.C."/>
            <person name="Singh A."/>
            <person name="Wilkins M.J."/>
            <person name="Karaoz U."/>
            <person name="Brodie E.L."/>
            <person name="Williams K.H."/>
            <person name="Hubbard S.S."/>
            <person name="Banfield J.F."/>
        </authorList>
    </citation>
    <scope>NUCLEOTIDE SEQUENCE [LARGE SCALE GENOMIC DNA]</scope>
</reference>
<dbReference type="InterPro" id="IPR030846">
    <property type="entry name" value="DnaG_bac"/>
</dbReference>
<evidence type="ECO:0000256" key="12">
    <source>
        <dbReference type="HAMAP-Rule" id="MF_00974"/>
    </source>
</evidence>
<dbReference type="InterPro" id="IPR002694">
    <property type="entry name" value="Znf_CHC2"/>
</dbReference>
<dbReference type="PIRSF" id="PIRSF002811">
    <property type="entry name" value="DnaG"/>
    <property type="match status" value="1"/>
</dbReference>
<dbReference type="GO" id="GO:0008270">
    <property type="term" value="F:zinc ion binding"/>
    <property type="evidence" value="ECO:0007669"/>
    <property type="project" value="UniProtKB-UniRule"/>
</dbReference>
<dbReference type="GO" id="GO:0006269">
    <property type="term" value="P:DNA replication, synthesis of primer"/>
    <property type="evidence" value="ECO:0007669"/>
    <property type="project" value="UniProtKB-UniRule"/>
</dbReference>
<dbReference type="InterPro" id="IPR034151">
    <property type="entry name" value="TOPRIM_DnaG_bac"/>
</dbReference>
<dbReference type="InterPro" id="IPR006295">
    <property type="entry name" value="DNA_primase_DnaG"/>
</dbReference>
<evidence type="ECO:0000256" key="15">
    <source>
        <dbReference type="SAM" id="Coils"/>
    </source>
</evidence>
<name>A0A1F5PH12_9BACT</name>
<keyword evidence="8 12" id="KW-0862">Zinc</keyword>
<dbReference type="Pfam" id="PF13155">
    <property type="entry name" value="Toprim_2"/>
    <property type="match status" value="1"/>
</dbReference>
<keyword evidence="7 12" id="KW-0863">Zinc-finger</keyword>
<dbReference type="STRING" id="1817828.A2722_00520"/>
<comment type="function">
    <text evidence="12 13">RNA polymerase that catalyzes the synthesis of short RNA molecules used as primers for DNA polymerase during DNA replication.</text>
</comment>
<organism evidence="17 18">
    <name type="scientific">Candidatus Doudnabacteria bacterium RIFCSPHIGHO2_01_FULL_50_11</name>
    <dbReference type="NCBI Taxonomy" id="1817828"/>
    <lineage>
        <taxon>Bacteria</taxon>
        <taxon>Candidatus Doudnaibacteriota</taxon>
    </lineage>
</organism>
<dbReference type="FunFam" id="3.90.580.10:FF:000001">
    <property type="entry name" value="DNA primase"/>
    <property type="match status" value="1"/>
</dbReference>
<evidence type="ECO:0000313" key="17">
    <source>
        <dbReference type="EMBL" id="OGE89203.1"/>
    </source>
</evidence>
<proteinExistence type="inferred from homology"/>
<evidence type="ECO:0000256" key="9">
    <source>
        <dbReference type="ARBA" id="ARBA00022842"/>
    </source>
</evidence>
<keyword evidence="11 12" id="KW-0804">Transcription</keyword>
<dbReference type="EC" id="2.7.7.101" evidence="12"/>
<dbReference type="Pfam" id="PF10410">
    <property type="entry name" value="DnaB_bind"/>
    <property type="match status" value="1"/>
</dbReference>
<dbReference type="NCBIfam" id="TIGR01391">
    <property type="entry name" value="dnaG"/>
    <property type="match status" value="1"/>
</dbReference>
<keyword evidence="6 12" id="KW-0479">Metal-binding</keyword>
<keyword evidence="10 12" id="KW-0238">DNA-binding</keyword>
<dbReference type="InterPro" id="IPR016136">
    <property type="entry name" value="DNA_helicase_N/primase_C"/>
</dbReference>
<dbReference type="Proteomes" id="UP000178377">
    <property type="component" value="Unassembled WGS sequence"/>
</dbReference>
<comment type="domain">
    <text evidence="12">Contains an N-terminal zinc-binding domain, a central core domain that contains the primase activity, and a C-terminal DnaB-binding domain.</text>
</comment>
<dbReference type="Gene3D" id="1.10.860.10">
    <property type="entry name" value="DNAb Helicase, Chain A"/>
    <property type="match status" value="1"/>
</dbReference>
<dbReference type="PANTHER" id="PTHR30313">
    <property type="entry name" value="DNA PRIMASE"/>
    <property type="match status" value="1"/>
</dbReference>
<comment type="subunit">
    <text evidence="12">Monomer. Interacts with DnaB.</text>
</comment>
<protein>
    <recommendedName>
        <fullName evidence="12 13">DNA primase</fullName>
        <ecNumber evidence="12">2.7.7.101</ecNumber>
    </recommendedName>
</protein>
<dbReference type="Pfam" id="PF01807">
    <property type="entry name" value="Zn_ribbon_DnaG"/>
    <property type="match status" value="1"/>
</dbReference>
<comment type="catalytic activity">
    <reaction evidence="12">
        <text>ssDNA + n NTP = ssDNA/pppN(pN)n-1 hybrid + (n-1) diphosphate.</text>
        <dbReference type="EC" id="2.7.7.101"/>
    </reaction>
</comment>
<dbReference type="InterPro" id="IPR013264">
    <property type="entry name" value="DNAG_N"/>
</dbReference>
<dbReference type="CDD" id="cd03364">
    <property type="entry name" value="TOPRIM_DnaG_primases"/>
    <property type="match status" value="1"/>
</dbReference>
<dbReference type="InterPro" id="IPR037068">
    <property type="entry name" value="DNA_primase_core_N_sf"/>
</dbReference>
<dbReference type="Gene3D" id="3.90.980.10">
    <property type="entry name" value="DNA primase, catalytic core, N-terminal domain"/>
    <property type="match status" value="1"/>
</dbReference>
<comment type="caution">
    <text evidence="17">The sequence shown here is derived from an EMBL/GenBank/DDBJ whole genome shotgun (WGS) entry which is preliminary data.</text>
</comment>
<dbReference type="PANTHER" id="PTHR30313:SF2">
    <property type="entry name" value="DNA PRIMASE"/>
    <property type="match status" value="1"/>
</dbReference>
<dbReference type="GO" id="GO:0005737">
    <property type="term" value="C:cytoplasm"/>
    <property type="evidence" value="ECO:0007669"/>
    <property type="project" value="TreeGrafter"/>
</dbReference>
<evidence type="ECO:0000256" key="1">
    <source>
        <dbReference type="ARBA" id="ARBA00022478"/>
    </source>
</evidence>
<dbReference type="SMART" id="SM00400">
    <property type="entry name" value="ZnF_CHCC"/>
    <property type="match status" value="1"/>
</dbReference>
<sequence>MLNSPIEEIKTKLNIVDVVSEYVQLKRVGANYKARCPFHQERTPSFHVNTARQIWHCFGCGLGGDVIEFVKQIESLDFPQALKLLADRAGVALPQDQGQRQQSVPAEKKKVLYELNDLASRFYHKILTESPAASTVREYLDKRKFKKETIISWQLGYAADAWDTLVNFLSKRGYDPKDMEDSGLISRRDDGRIYDRFRGRITFPIRDLGGRVVGFSARVLQAQNDIAKYINSPETLIYSKSKVLFGLFEAKSAVRQAGAVVVVEGNIDAIKSSQAGLINVVASSGTALTEYQLQILKRLTDTVVFAFDADAAGLMATRRALDGAVAAGLNVRLVEELGEFKDPDEIIDADPEVWKNLIRNSTDYLQFYFRRLFDILPLTDPTAKAKAVQDFFSLLGKVADPIIVSEYVKKVSQTLAIRERDLIPILERARSRPSSTPSSIYVKPPVKPSAQEKTEQRYLGLICRFPGLSAADLRIHDPGEFTREDYRKIFSDLLAWIVEGKNLDTAEFLVRHPSYRTVLEVAEFSLADAEEEALKQELEQMSVLLRRNFIRRERERLSIEIAKAERRGDDALKKELAFRYTTLVQTLQELEFHSHSLSSYGRKKEEAGQT</sequence>
<dbReference type="GO" id="GO:0003677">
    <property type="term" value="F:DNA binding"/>
    <property type="evidence" value="ECO:0007669"/>
    <property type="project" value="UniProtKB-KW"/>
</dbReference>